<dbReference type="Pfam" id="PF01697">
    <property type="entry name" value="Glyco_transf_92"/>
    <property type="match status" value="1"/>
</dbReference>
<evidence type="ECO:0000313" key="9">
    <source>
        <dbReference type="WBParaSite" id="SPAL_0000594300.1"/>
    </source>
</evidence>
<evidence type="ECO:0000256" key="3">
    <source>
        <dbReference type="ARBA" id="ARBA00022676"/>
    </source>
</evidence>
<evidence type="ECO:0000313" key="8">
    <source>
        <dbReference type="Proteomes" id="UP000046392"/>
    </source>
</evidence>
<dbReference type="PANTHER" id="PTHR47024:SF1">
    <property type="entry name" value="GLYCOSYLTRANSFERASE FAMILY 92 PROTEIN"/>
    <property type="match status" value="1"/>
</dbReference>
<dbReference type="GO" id="GO:0016757">
    <property type="term" value="F:glycosyltransferase activity"/>
    <property type="evidence" value="ECO:0007669"/>
    <property type="project" value="UniProtKB-UniRule"/>
</dbReference>
<evidence type="ECO:0000256" key="4">
    <source>
        <dbReference type="ARBA" id="ARBA00022679"/>
    </source>
</evidence>
<evidence type="ECO:0000256" key="6">
    <source>
        <dbReference type="RuleBase" id="RU366017"/>
    </source>
</evidence>
<dbReference type="GO" id="GO:0016020">
    <property type="term" value="C:membrane"/>
    <property type="evidence" value="ECO:0007669"/>
    <property type="project" value="UniProtKB-SubCell"/>
</dbReference>
<keyword evidence="7" id="KW-0732">Signal</keyword>
<accession>A0A0N5BJ15</accession>
<organism evidence="8 9">
    <name type="scientific">Strongyloides papillosus</name>
    <name type="common">Intestinal threadworm</name>
    <dbReference type="NCBI Taxonomy" id="174720"/>
    <lineage>
        <taxon>Eukaryota</taxon>
        <taxon>Metazoa</taxon>
        <taxon>Ecdysozoa</taxon>
        <taxon>Nematoda</taxon>
        <taxon>Chromadorea</taxon>
        <taxon>Rhabditida</taxon>
        <taxon>Tylenchina</taxon>
        <taxon>Panagrolaimomorpha</taxon>
        <taxon>Strongyloidoidea</taxon>
        <taxon>Strongyloididae</taxon>
        <taxon>Strongyloides</taxon>
    </lineage>
</organism>
<evidence type="ECO:0000256" key="7">
    <source>
        <dbReference type="SAM" id="SignalP"/>
    </source>
</evidence>
<keyword evidence="4 6" id="KW-0808">Transferase</keyword>
<dbReference type="Proteomes" id="UP000046392">
    <property type="component" value="Unplaced"/>
</dbReference>
<evidence type="ECO:0000256" key="5">
    <source>
        <dbReference type="ARBA" id="ARBA00023136"/>
    </source>
</evidence>
<dbReference type="EC" id="2.4.1.-" evidence="6"/>
<keyword evidence="8" id="KW-1185">Reference proteome</keyword>
<evidence type="ECO:0000256" key="2">
    <source>
        <dbReference type="ARBA" id="ARBA00007647"/>
    </source>
</evidence>
<reference evidence="9" key="1">
    <citation type="submission" date="2017-02" db="UniProtKB">
        <authorList>
            <consortium name="WormBaseParasite"/>
        </authorList>
    </citation>
    <scope>IDENTIFICATION</scope>
</reference>
<dbReference type="WBParaSite" id="SPAL_0000594300.1">
    <property type="protein sequence ID" value="SPAL_0000594300.1"/>
    <property type="gene ID" value="SPAL_0000594300"/>
</dbReference>
<dbReference type="PANTHER" id="PTHR47024">
    <property type="entry name" value="BIOFILM ABSENT ON HEAD (AFTER YERSINIA EXPOSURE)-RELATED"/>
    <property type="match status" value="1"/>
</dbReference>
<name>A0A0N5BJ15_STREA</name>
<dbReference type="AlphaFoldDB" id="A0A0N5BJ15"/>
<keyword evidence="5" id="KW-0472">Membrane</keyword>
<comment type="subcellular location">
    <subcellularLocation>
        <location evidence="1">Membrane</location>
        <topology evidence="1">Single-pass membrane protein</topology>
    </subcellularLocation>
</comment>
<proteinExistence type="inferred from homology"/>
<keyword evidence="3 6" id="KW-0328">Glycosyltransferase</keyword>
<feature type="signal peptide" evidence="7">
    <location>
        <begin position="1"/>
        <end position="21"/>
    </location>
</feature>
<evidence type="ECO:0000256" key="1">
    <source>
        <dbReference type="ARBA" id="ARBA00004167"/>
    </source>
</evidence>
<comment type="similarity">
    <text evidence="2 6">Belongs to the glycosyltransferase 92 family.</text>
</comment>
<feature type="chain" id="PRO_5005894664" description="Glycosyltransferase family 92 protein" evidence="7">
    <location>
        <begin position="22"/>
        <end position="470"/>
    </location>
</feature>
<protein>
    <recommendedName>
        <fullName evidence="6">Glycosyltransferase family 92 protein</fullName>
        <ecNumber evidence="6">2.4.1.-</ecNumber>
    </recommendedName>
</protein>
<sequence length="470" mass="55737">MNKLKLIFTLSIFFQANIALSKNETSSGNNEITEIKMNKESLFFKDVFLIPRNYFIAKNATIKGIFMAHCSNVYIQKKPNNYLYIKIKKKYYRGRIGIFDESLCRKFEHRCQMEVHYVDFDIPWKIARKVRRVNIINIFTNTKETFNVNRIAARSRPYNGLTICVPILYWYNNWLQMFLFLENWRREGNAKIVLYYKSLSPEVYKLLQYYVETKLVTLHPASNYPISKTMNPFNLTHGMGTKIFLNDCMYKRNSKYISIMDVDEYFYVHSGKNKKENVLNFVKRQIPLHPTTSFFNFKSYHISYKNPYIEPSFNFAKIGYMSVDKKNYLGKSIILTSKISHVGFHNPQFESLNDGHRFKSSQAILLHARSNYILKKRKNLPEIKILYEGERKDLVDRLNFIQKQINITLPFVYGPSMEKNLESCMSQKVKKTAKVCFAIYDRCKTTMDSIGKWIYAEDDFVNFRNFTIFN</sequence>
<dbReference type="InterPro" id="IPR008166">
    <property type="entry name" value="Glyco_transf_92"/>
</dbReference>